<feature type="region of interest" description="Disordered" evidence="1">
    <location>
        <begin position="193"/>
        <end position="217"/>
    </location>
</feature>
<protein>
    <submittedName>
        <fullName evidence="2">Uncharacterized protein</fullName>
    </submittedName>
</protein>
<proteinExistence type="predicted"/>
<evidence type="ECO:0000313" key="2">
    <source>
        <dbReference type="EMBL" id="KAF9507510.1"/>
    </source>
</evidence>
<dbReference type="Proteomes" id="UP000886523">
    <property type="component" value="Unassembled WGS sequence"/>
</dbReference>
<reference evidence="2" key="1">
    <citation type="journal article" date="2020" name="Nat. Commun.">
        <title>Large-scale genome sequencing of mycorrhizal fungi provides insights into the early evolution of symbiotic traits.</title>
        <authorList>
            <person name="Miyauchi S."/>
            <person name="Kiss E."/>
            <person name="Kuo A."/>
            <person name="Drula E."/>
            <person name="Kohler A."/>
            <person name="Sanchez-Garcia M."/>
            <person name="Morin E."/>
            <person name="Andreopoulos B."/>
            <person name="Barry K.W."/>
            <person name="Bonito G."/>
            <person name="Buee M."/>
            <person name="Carver A."/>
            <person name="Chen C."/>
            <person name="Cichocki N."/>
            <person name="Clum A."/>
            <person name="Culley D."/>
            <person name="Crous P.W."/>
            <person name="Fauchery L."/>
            <person name="Girlanda M."/>
            <person name="Hayes R.D."/>
            <person name="Keri Z."/>
            <person name="LaButti K."/>
            <person name="Lipzen A."/>
            <person name="Lombard V."/>
            <person name="Magnuson J."/>
            <person name="Maillard F."/>
            <person name="Murat C."/>
            <person name="Nolan M."/>
            <person name="Ohm R.A."/>
            <person name="Pangilinan J."/>
            <person name="Pereira M.F."/>
            <person name="Perotto S."/>
            <person name="Peter M."/>
            <person name="Pfister S."/>
            <person name="Riley R."/>
            <person name="Sitrit Y."/>
            <person name="Stielow J.B."/>
            <person name="Szollosi G."/>
            <person name="Zifcakova L."/>
            <person name="Stursova M."/>
            <person name="Spatafora J.W."/>
            <person name="Tedersoo L."/>
            <person name="Vaario L.M."/>
            <person name="Yamada A."/>
            <person name="Yan M."/>
            <person name="Wang P."/>
            <person name="Xu J."/>
            <person name="Bruns T."/>
            <person name="Baldrian P."/>
            <person name="Vilgalys R."/>
            <person name="Dunand C."/>
            <person name="Henrissat B."/>
            <person name="Grigoriev I.V."/>
            <person name="Hibbett D."/>
            <person name="Nagy L.G."/>
            <person name="Martin F.M."/>
        </authorList>
    </citation>
    <scope>NUCLEOTIDE SEQUENCE</scope>
    <source>
        <strain evidence="2">UP504</strain>
    </source>
</reference>
<keyword evidence="3" id="KW-1185">Reference proteome</keyword>
<accession>A0A9P6ALI9</accession>
<organism evidence="2 3">
    <name type="scientific">Hydnum rufescens UP504</name>
    <dbReference type="NCBI Taxonomy" id="1448309"/>
    <lineage>
        <taxon>Eukaryota</taxon>
        <taxon>Fungi</taxon>
        <taxon>Dikarya</taxon>
        <taxon>Basidiomycota</taxon>
        <taxon>Agaricomycotina</taxon>
        <taxon>Agaricomycetes</taxon>
        <taxon>Cantharellales</taxon>
        <taxon>Hydnaceae</taxon>
        <taxon>Hydnum</taxon>
    </lineage>
</organism>
<dbReference type="EMBL" id="MU129079">
    <property type="protein sequence ID" value="KAF9507510.1"/>
    <property type="molecule type" value="Genomic_DNA"/>
</dbReference>
<evidence type="ECO:0000313" key="3">
    <source>
        <dbReference type="Proteomes" id="UP000886523"/>
    </source>
</evidence>
<dbReference type="OrthoDB" id="3364132at2759"/>
<sequence length="253" mass="28093">MVRLPHYDLEFNLVCDGKVLPEYAIITDKDRVTCWVPSEEGKISGTSDSPDGPDPAMDVEVYFDGCNEYAVSAIMELQHIKIFYATTEDGIDRRFCFSQVEILEDDDGPDLAESQLKSLGSKNFLLPVALNERSKKHGQHITTLGSEVESSLGAEVEVCKVESLELPPIEVIFRYAPEHILIAHGIIPKAPHPLSPAAAERPLTNTSVKREREDSDNVLTDEEEAAVYARLKVCLAISTYCTISLLHTVRHVL</sequence>
<gene>
    <name evidence="2" type="ORF">BS47DRAFT_306573</name>
</gene>
<evidence type="ECO:0000256" key="1">
    <source>
        <dbReference type="SAM" id="MobiDB-lite"/>
    </source>
</evidence>
<name>A0A9P6ALI9_9AGAM</name>
<comment type="caution">
    <text evidence="2">The sequence shown here is derived from an EMBL/GenBank/DDBJ whole genome shotgun (WGS) entry which is preliminary data.</text>
</comment>
<dbReference type="AlphaFoldDB" id="A0A9P6ALI9"/>